<evidence type="ECO:0000256" key="6">
    <source>
        <dbReference type="PROSITE-ProRule" id="PRU00169"/>
    </source>
</evidence>
<feature type="modified residue" description="4-aspartylphosphate" evidence="6">
    <location>
        <position position="59"/>
    </location>
</feature>
<dbReference type="Gene3D" id="1.10.287.130">
    <property type="match status" value="1"/>
</dbReference>
<dbReference type="InterPro" id="IPR036890">
    <property type="entry name" value="HATPase_C_sf"/>
</dbReference>
<sequence length="370" mass="42338">MTDVQTDFVILLVDDREENLISLEEMLAQENRVFLRALSGNDALKLVLRNPQIGLILLDVQMPEMDGFEVARILKSNPKTRDISIIFVTALNKEQQYVLKGYDEGAVDYLQKPLDIRVTQAKVSVFEKLYRYQTQLKQTADALRKTNKQLENFVYIVAHDLKSPLNGVIGMLSLMQMQNEEEGLNKEELREYLGLSQRASYHLSGMISEILDYSRKSLSEQTIEEVDVQEMVTQIFQLLFPPKNIRTAINGTMPRFQTRKLKLQQVFQNLISNAIKYNDKANGLVEVGCTEKNEFYEFYVRDNGPGISLQEQSNLFTLFGVSQAPSQTRDDKTGVGLNILKVLVEEQGGKFRIDSTVGEGSTFFFDWYKL</sequence>
<dbReference type="Gene3D" id="3.40.50.2300">
    <property type="match status" value="1"/>
</dbReference>
<dbReference type="SUPFAM" id="SSF47384">
    <property type="entry name" value="Homodimeric domain of signal transducing histidine kinase"/>
    <property type="match status" value="1"/>
</dbReference>
<comment type="catalytic activity">
    <reaction evidence="1">
        <text>ATP + protein L-histidine = ADP + protein N-phospho-L-histidine.</text>
        <dbReference type="EC" id="2.7.13.3"/>
    </reaction>
</comment>
<dbReference type="AlphaFoldDB" id="A0A2S7IMD6"/>
<keyword evidence="3 6" id="KW-0597">Phosphoprotein</keyword>
<dbReference type="Pfam" id="PF00072">
    <property type="entry name" value="Response_reg"/>
    <property type="match status" value="1"/>
</dbReference>
<dbReference type="InterPro" id="IPR004358">
    <property type="entry name" value="Sig_transdc_His_kin-like_C"/>
</dbReference>
<keyword evidence="10" id="KW-1185">Reference proteome</keyword>
<dbReference type="PRINTS" id="PR00344">
    <property type="entry name" value="BCTRLSENSOR"/>
</dbReference>
<dbReference type="SMART" id="SM00387">
    <property type="entry name" value="HATPase_c"/>
    <property type="match status" value="1"/>
</dbReference>
<dbReference type="PROSITE" id="PS50110">
    <property type="entry name" value="RESPONSE_REGULATORY"/>
    <property type="match status" value="1"/>
</dbReference>
<feature type="domain" description="Histidine kinase" evidence="7">
    <location>
        <begin position="156"/>
        <end position="370"/>
    </location>
</feature>
<dbReference type="CDD" id="cd00082">
    <property type="entry name" value="HisKA"/>
    <property type="match status" value="1"/>
</dbReference>
<dbReference type="SUPFAM" id="SSF52172">
    <property type="entry name" value="CheY-like"/>
    <property type="match status" value="1"/>
</dbReference>
<accession>A0A2S7IMD6</accession>
<dbReference type="InterPro" id="IPR011006">
    <property type="entry name" value="CheY-like_superfamily"/>
</dbReference>
<keyword evidence="5 9" id="KW-0418">Kinase</keyword>
<dbReference type="GO" id="GO:0000155">
    <property type="term" value="F:phosphorelay sensor kinase activity"/>
    <property type="evidence" value="ECO:0007669"/>
    <property type="project" value="InterPro"/>
</dbReference>
<dbReference type="InterPro" id="IPR005467">
    <property type="entry name" value="His_kinase_dom"/>
</dbReference>
<dbReference type="GO" id="GO:0009927">
    <property type="term" value="F:histidine phosphotransfer kinase activity"/>
    <property type="evidence" value="ECO:0007669"/>
    <property type="project" value="TreeGrafter"/>
</dbReference>
<dbReference type="RefSeq" id="WP_104710054.1">
    <property type="nucleotide sequence ID" value="NZ_PTRA01000001.1"/>
</dbReference>
<evidence type="ECO:0000256" key="3">
    <source>
        <dbReference type="ARBA" id="ARBA00022553"/>
    </source>
</evidence>
<dbReference type="PROSITE" id="PS50109">
    <property type="entry name" value="HIS_KIN"/>
    <property type="match status" value="1"/>
</dbReference>
<dbReference type="OrthoDB" id="9766459at2"/>
<name>A0A2S7IMD6_9BACT</name>
<dbReference type="SMART" id="SM00388">
    <property type="entry name" value="HisKA"/>
    <property type="match status" value="1"/>
</dbReference>
<dbReference type="Gene3D" id="3.30.565.10">
    <property type="entry name" value="Histidine kinase-like ATPase, C-terminal domain"/>
    <property type="match status" value="1"/>
</dbReference>
<proteinExistence type="predicted"/>
<evidence type="ECO:0000259" key="7">
    <source>
        <dbReference type="PROSITE" id="PS50109"/>
    </source>
</evidence>
<dbReference type="GO" id="GO:0005886">
    <property type="term" value="C:plasma membrane"/>
    <property type="evidence" value="ECO:0007669"/>
    <property type="project" value="TreeGrafter"/>
</dbReference>
<evidence type="ECO:0000259" key="8">
    <source>
        <dbReference type="PROSITE" id="PS50110"/>
    </source>
</evidence>
<evidence type="ECO:0000313" key="9">
    <source>
        <dbReference type="EMBL" id="PQA58887.1"/>
    </source>
</evidence>
<dbReference type="Pfam" id="PF00512">
    <property type="entry name" value="HisKA"/>
    <property type="match status" value="1"/>
</dbReference>
<dbReference type="InterPro" id="IPR003661">
    <property type="entry name" value="HisK_dim/P_dom"/>
</dbReference>
<dbReference type="EMBL" id="PTRA01000001">
    <property type="protein sequence ID" value="PQA58887.1"/>
    <property type="molecule type" value="Genomic_DNA"/>
</dbReference>
<evidence type="ECO:0000256" key="5">
    <source>
        <dbReference type="ARBA" id="ARBA00022777"/>
    </source>
</evidence>
<organism evidence="9 10">
    <name type="scientific">Siphonobacter curvatus</name>
    <dbReference type="NCBI Taxonomy" id="2094562"/>
    <lineage>
        <taxon>Bacteria</taxon>
        <taxon>Pseudomonadati</taxon>
        <taxon>Bacteroidota</taxon>
        <taxon>Cytophagia</taxon>
        <taxon>Cytophagales</taxon>
        <taxon>Cytophagaceae</taxon>
        <taxon>Siphonobacter</taxon>
    </lineage>
</organism>
<dbReference type="SUPFAM" id="SSF55874">
    <property type="entry name" value="ATPase domain of HSP90 chaperone/DNA topoisomerase II/histidine kinase"/>
    <property type="match status" value="1"/>
</dbReference>
<dbReference type="InterPro" id="IPR036097">
    <property type="entry name" value="HisK_dim/P_sf"/>
</dbReference>
<comment type="caution">
    <text evidence="9">The sequence shown here is derived from an EMBL/GenBank/DDBJ whole genome shotgun (WGS) entry which is preliminary data.</text>
</comment>
<keyword evidence="4" id="KW-0808">Transferase</keyword>
<evidence type="ECO:0000256" key="2">
    <source>
        <dbReference type="ARBA" id="ARBA00012438"/>
    </source>
</evidence>
<dbReference type="Proteomes" id="UP000239590">
    <property type="component" value="Unassembled WGS sequence"/>
</dbReference>
<dbReference type="Pfam" id="PF02518">
    <property type="entry name" value="HATPase_c"/>
    <property type="match status" value="1"/>
</dbReference>
<reference evidence="10" key="1">
    <citation type="submission" date="2018-02" db="EMBL/GenBank/DDBJ databases">
        <title>Genome sequencing of Solimonas sp. HR-BB.</title>
        <authorList>
            <person name="Lee Y."/>
            <person name="Jeon C.O."/>
        </authorList>
    </citation>
    <scope>NUCLEOTIDE SEQUENCE [LARGE SCALE GENOMIC DNA]</scope>
    <source>
        <strain evidence="10">HR-U</strain>
    </source>
</reference>
<dbReference type="InterPro" id="IPR001789">
    <property type="entry name" value="Sig_transdc_resp-reg_receiver"/>
</dbReference>
<evidence type="ECO:0000313" key="10">
    <source>
        <dbReference type="Proteomes" id="UP000239590"/>
    </source>
</evidence>
<dbReference type="SMART" id="SM00448">
    <property type="entry name" value="REC"/>
    <property type="match status" value="1"/>
</dbReference>
<feature type="domain" description="Response regulatory" evidence="8">
    <location>
        <begin position="9"/>
        <end position="127"/>
    </location>
</feature>
<dbReference type="PANTHER" id="PTHR43047:SF72">
    <property type="entry name" value="OSMOSENSING HISTIDINE PROTEIN KINASE SLN1"/>
    <property type="match status" value="1"/>
</dbReference>
<dbReference type="InterPro" id="IPR003594">
    <property type="entry name" value="HATPase_dom"/>
</dbReference>
<evidence type="ECO:0000256" key="1">
    <source>
        <dbReference type="ARBA" id="ARBA00000085"/>
    </source>
</evidence>
<dbReference type="EC" id="2.7.13.3" evidence="2"/>
<dbReference type="PANTHER" id="PTHR43047">
    <property type="entry name" value="TWO-COMPONENT HISTIDINE PROTEIN KINASE"/>
    <property type="match status" value="1"/>
</dbReference>
<gene>
    <name evidence="9" type="ORF">C5O19_04290</name>
</gene>
<evidence type="ECO:0000256" key="4">
    <source>
        <dbReference type="ARBA" id="ARBA00022679"/>
    </source>
</evidence>
<protein>
    <recommendedName>
        <fullName evidence="2">histidine kinase</fullName>
        <ecNumber evidence="2">2.7.13.3</ecNumber>
    </recommendedName>
</protein>